<evidence type="ECO:0000313" key="3">
    <source>
        <dbReference type="Proteomes" id="UP001642360"/>
    </source>
</evidence>
<dbReference type="Proteomes" id="UP001642360">
    <property type="component" value="Unassembled WGS sequence"/>
</dbReference>
<gene>
    <name evidence="2" type="ORF">ILEXP_LOCUS45820</name>
</gene>
<dbReference type="AlphaFoldDB" id="A0ABC8U2J2"/>
<reference evidence="2 3" key="1">
    <citation type="submission" date="2024-02" db="EMBL/GenBank/DDBJ databases">
        <authorList>
            <person name="Vignale AGUSTIN F."/>
            <person name="Sosa J E."/>
            <person name="Modenutti C."/>
        </authorList>
    </citation>
    <scope>NUCLEOTIDE SEQUENCE [LARGE SCALE GENOMIC DNA]</scope>
</reference>
<evidence type="ECO:0000256" key="1">
    <source>
        <dbReference type="SAM" id="MobiDB-lite"/>
    </source>
</evidence>
<feature type="compositionally biased region" description="Basic and acidic residues" evidence="1">
    <location>
        <begin position="1"/>
        <end position="16"/>
    </location>
</feature>
<accession>A0ABC8U2J2</accession>
<keyword evidence="3" id="KW-1185">Reference proteome</keyword>
<dbReference type="EMBL" id="CAUOFW020006725">
    <property type="protein sequence ID" value="CAK9175986.1"/>
    <property type="molecule type" value="Genomic_DNA"/>
</dbReference>
<feature type="region of interest" description="Disordered" evidence="1">
    <location>
        <begin position="1"/>
        <end position="22"/>
    </location>
</feature>
<evidence type="ECO:0000313" key="2">
    <source>
        <dbReference type="EMBL" id="CAK9175986.1"/>
    </source>
</evidence>
<protein>
    <submittedName>
        <fullName evidence="2">Uncharacterized protein</fullName>
    </submittedName>
</protein>
<proteinExistence type="predicted"/>
<name>A0ABC8U2J2_9AQUA</name>
<sequence length="103" mass="12415">MEYTRKEYHASNEGKHNHQVYDSTMEAKPKFVENVYMASRGFQAPMPEAQKKVKVVFHEHAVEYAEKDNRKFYEEEDVNDEAEEFIELKHKKFEMSKWTSTKY</sequence>
<comment type="caution">
    <text evidence="2">The sequence shown here is derived from an EMBL/GenBank/DDBJ whole genome shotgun (WGS) entry which is preliminary data.</text>
</comment>
<organism evidence="2 3">
    <name type="scientific">Ilex paraguariensis</name>
    <name type="common">yerba mate</name>
    <dbReference type="NCBI Taxonomy" id="185542"/>
    <lineage>
        <taxon>Eukaryota</taxon>
        <taxon>Viridiplantae</taxon>
        <taxon>Streptophyta</taxon>
        <taxon>Embryophyta</taxon>
        <taxon>Tracheophyta</taxon>
        <taxon>Spermatophyta</taxon>
        <taxon>Magnoliopsida</taxon>
        <taxon>eudicotyledons</taxon>
        <taxon>Gunneridae</taxon>
        <taxon>Pentapetalae</taxon>
        <taxon>asterids</taxon>
        <taxon>campanulids</taxon>
        <taxon>Aquifoliales</taxon>
        <taxon>Aquifoliaceae</taxon>
        <taxon>Ilex</taxon>
    </lineage>
</organism>